<comment type="caution">
    <text evidence="2">The sequence shown here is derived from an EMBL/GenBank/DDBJ whole genome shotgun (WGS) entry which is preliminary data.</text>
</comment>
<name>A0A3D3R9N9_9PLAN</name>
<evidence type="ECO:0008006" key="4">
    <source>
        <dbReference type="Google" id="ProtNLM"/>
    </source>
</evidence>
<feature type="chain" id="PRO_5017664261" description="Outer membrane lipoprotein-sorting protein" evidence="1">
    <location>
        <begin position="29"/>
        <end position="344"/>
    </location>
</feature>
<evidence type="ECO:0000313" key="3">
    <source>
        <dbReference type="Proteomes" id="UP000263642"/>
    </source>
</evidence>
<gene>
    <name evidence="2" type="ORF">DIT97_15360</name>
</gene>
<keyword evidence="1" id="KW-0732">Signal</keyword>
<proteinExistence type="predicted"/>
<evidence type="ECO:0000313" key="2">
    <source>
        <dbReference type="EMBL" id="HCO24340.1"/>
    </source>
</evidence>
<accession>A0A3D3R9N9</accession>
<feature type="signal peptide" evidence="1">
    <location>
        <begin position="1"/>
        <end position="28"/>
    </location>
</feature>
<reference evidence="2 3" key="1">
    <citation type="journal article" date="2018" name="Nat. Biotechnol.">
        <title>A standardized bacterial taxonomy based on genome phylogeny substantially revises the tree of life.</title>
        <authorList>
            <person name="Parks D.H."/>
            <person name="Chuvochina M."/>
            <person name="Waite D.W."/>
            <person name="Rinke C."/>
            <person name="Skarshewski A."/>
            <person name="Chaumeil P.A."/>
            <person name="Hugenholtz P."/>
        </authorList>
    </citation>
    <scope>NUCLEOTIDE SEQUENCE [LARGE SCALE GENOMIC DNA]</scope>
    <source>
        <strain evidence="2">UBA9375</strain>
    </source>
</reference>
<organism evidence="2 3">
    <name type="scientific">Gimesia maris</name>
    <dbReference type="NCBI Taxonomy" id="122"/>
    <lineage>
        <taxon>Bacteria</taxon>
        <taxon>Pseudomonadati</taxon>
        <taxon>Planctomycetota</taxon>
        <taxon>Planctomycetia</taxon>
        <taxon>Planctomycetales</taxon>
        <taxon>Planctomycetaceae</taxon>
        <taxon>Gimesia</taxon>
    </lineage>
</organism>
<dbReference type="AlphaFoldDB" id="A0A3D3R9N9"/>
<dbReference type="EMBL" id="DQAY01000089">
    <property type="protein sequence ID" value="HCO24340.1"/>
    <property type="molecule type" value="Genomic_DNA"/>
</dbReference>
<evidence type="ECO:0000256" key="1">
    <source>
        <dbReference type="SAM" id="SignalP"/>
    </source>
</evidence>
<protein>
    <recommendedName>
        <fullName evidence="4">Outer membrane lipoprotein-sorting protein</fullName>
    </recommendedName>
</protein>
<sequence length="344" mass="39382">MRKSNTRFQMSLSLVFLLSLGLVGTSKAEITFETLVEQVKLNEAKYKNIDLKIDYIYQSGPASIRPVTTSATNVKIFATSQDSIRYVTQEGRYRVEVESDNLFQDGSSRKSNHIKMYDGKLTRLLEQDHIVNLIQGYAGDNYLIRPHMLFLRGPYFYMPFLTLLSGDKAIAASPDANWSPENSLEYAYQGEADFNGLKCHQIWATLHKNKKPVRRLEFWLAADRNFIPARYCSYQLKLSEDQPTVEGEVSGWIEVSPGIWFPKEMKTTSFSPYLLKRGQKVVQWTKKYQTKEVSLTPRHELSFFQNLEIPDGALVYEIENQKIIKSYKKGSASDPESADAPVDP</sequence>
<dbReference type="Proteomes" id="UP000263642">
    <property type="component" value="Unassembled WGS sequence"/>
</dbReference>